<dbReference type="InterPro" id="IPR011611">
    <property type="entry name" value="PfkB_dom"/>
</dbReference>
<comment type="similarity">
    <text evidence="12">Belongs to the carbohydrate kinase PfkB family. Ribokinase subfamily.</text>
</comment>
<keyword evidence="9 12" id="KW-0460">Magnesium</keyword>
<keyword evidence="8 12" id="KW-0067">ATP-binding</keyword>
<feature type="binding site" evidence="12">
    <location>
        <position position="246"/>
    </location>
    <ligand>
        <name>K(+)</name>
        <dbReference type="ChEBI" id="CHEBI:29103"/>
    </ligand>
</feature>
<evidence type="ECO:0000259" key="13">
    <source>
        <dbReference type="Pfam" id="PF00294"/>
    </source>
</evidence>
<feature type="binding site" evidence="12">
    <location>
        <begin position="12"/>
        <end position="14"/>
    </location>
    <ligand>
        <name>substrate</name>
    </ligand>
</feature>
<comment type="subcellular location">
    <subcellularLocation>
        <location evidence="12">Cytoplasm</location>
    </subcellularLocation>
</comment>
<dbReference type="GO" id="GO:0019303">
    <property type="term" value="P:D-ribose catabolic process"/>
    <property type="evidence" value="ECO:0007669"/>
    <property type="project" value="UniProtKB-UniRule"/>
</dbReference>
<feature type="domain" description="Carbohydrate kinase PfkB" evidence="13">
    <location>
        <begin position="4"/>
        <end position="294"/>
    </location>
</feature>
<comment type="caution">
    <text evidence="12">Lacks conserved residue(s) required for the propagation of feature annotation.</text>
</comment>
<dbReference type="PANTHER" id="PTHR10584:SF166">
    <property type="entry name" value="RIBOKINASE"/>
    <property type="match status" value="1"/>
</dbReference>
<evidence type="ECO:0000256" key="5">
    <source>
        <dbReference type="ARBA" id="ARBA00022723"/>
    </source>
</evidence>
<dbReference type="Gene3D" id="3.40.1190.20">
    <property type="match status" value="1"/>
</dbReference>
<evidence type="ECO:0000256" key="4">
    <source>
        <dbReference type="ARBA" id="ARBA00022679"/>
    </source>
</evidence>
<comment type="similarity">
    <text evidence="1">Belongs to the carbohydrate kinase pfkB family.</text>
</comment>
<keyword evidence="4 12" id="KW-0808">Transferase</keyword>
<dbReference type="InterPro" id="IPR002173">
    <property type="entry name" value="Carboh/pur_kinase_PfkB_CS"/>
</dbReference>
<feature type="binding site" evidence="12">
    <location>
        <begin position="220"/>
        <end position="225"/>
    </location>
    <ligand>
        <name>ATP</name>
        <dbReference type="ChEBI" id="CHEBI:30616"/>
    </ligand>
</feature>
<organism evidence="14 15">
    <name type="scientific">Arthrobacter terrae</name>
    <dbReference type="NCBI Taxonomy" id="2935737"/>
    <lineage>
        <taxon>Bacteria</taxon>
        <taxon>Bacillati</taxon>
        <taxon>Actinomycetota</taxon>
        <taxon>Actinomycetes</taxon>
        <taxon>Micrococcales</taxon>
        <taxon>Micrococcaceae</taxon>
        <taxon>Arthrobacter</taxon>
    </lineage>
</organism>
<evidence type="ECO:0000256" key="2">
    <source>
        <dbReference type="ARBA" id="ARBA00012035"/>
    </source>
</evidence>
<dbReference type="InterPro" id="IPR029056">
    <property type="entry name" value="Ribokinase-like"/>
</dbReference>
<feature type="binding site" evidence="12">
    <location>
        <position position="282"/>
    </location>
    <ligand>
        <name>K(+)</name>
        <dbReference type="ChEBI" id="CHEBI:29103"/>
    </ligand>
</feature>
<dbReference type="AlphaFoldDB" id="A0A931CQ80"/>
<proteinExistence type="inferred from homology"/>
<comment type="subunit">
    <text evidence="12">Homodimer.</text>
</comment>
<dbReference type="GO" id="GO:0005829">
    <property type="term" value="C:cytosol"/>
    <property type="evidence" value="ECO:0007669"/>
    <property type="project" value="TreeGrafter"/>
</dbReference>
<sequence>MPSQVVVVGSINVDQVIRVNRHPRPGETLIGRSLVLLPGGKGANQAVAAARLGAAVALVGAVGSDGLAGDATALLAGAGVDLSAVQQVPGPTGLALITVADDGENTIVVVPGANAALDAPAVGRSADVIAAAAVLVLQGEIAAAGIAAAVQLAAGRVVLNLAPVIELDPAVILRADPLVVNEHEAALVLSALRPGVEPSNADRELVARLRECGIPSVVLTRGALGAICADDGGIEEVPAPAVPAVDTSGAGDAFVGALSARLAAGATLPEAVRLAVRVGAFAVQSEGTQASYPTLDDQLPEVAG</sequence>
<dbReference type="GO" id="GO:0046872">
    <property type="term" value="F:metal ion binding"/>
    <property type="evidence" value="ECO:0007669"/>
    <property type="project" value="UniProtKB-KW"/>
</dbReference>
<dbReference type="GO" id="GO:0004747">
    <property type="term" value="F:ribokinase activity"/>
    <property type="evidence" value="ECO:0007669"/>
    <property type="project" value="UniProtKB-UniRule"/>
</dbReference>
<dbReference type="InterPro" id="IPR011877">
    <property type="entry name" value="Ribokinase"/>
</dbReference>
<gene>
    <name evidence="12" type="primary">rbsK</name>
    <name evidence="14" type="ORF">IV500_16795</name>
</gene>
<feature type="active site" description="Proton acceptor" evidence="12">
    <location>
        <position position="252"/>
    </location>
</feature>
<comment type="function">
    <text evidence="12">Catalyzes the phosphorylation of ribose at O-5 in a reaction requiring ATP and magnesium. The resulting D-ribose-5-phosphate can then be used either for sythesis of nucleotides, histidine, and tryptophan, or as a component of the pentose phosphate pathway.</text>
</comment>
<evidence type="ECO:0000256" key="3">
    <source>
        <dbReference type="ARBA" id="ARBA00016943"/>
    </source>
</evidence>
<dbReference type="InterPro" id="IPR002139">
    <property type="entry name" value="Ribo/fructo_kinase"/>
</dbReference>
<feature type="binding site" evidence="12">
    <location>
        <position position="287"/>
    </location>
    <ligand>
        <name>K(+)</name>
        <dbReference type="ChEBI" id="CHEBI:29103"/>
    </ligand>
</feature>
<dbReference type="PANTHER" id="PTHR10584">
    <property type="entry name" value="SUGAR KINASE"/>
    <property type="match status" value="1"/>
</dbReference>
<keyword evidence="11 12" id="KW-0119">Carbohydrate metabolism</keyword>
<keyword evidence="6 12" id="KW-0547">Nucleotide-binding</keyword>
<protein>
    <recommendedName>
        <fullName evidence="3 12">Ribokinase</fullName>
        <shortName evidence="12">RK</shortName>
        <ecNumber evidence="2 12">2.7.1.15</ecNumber>
    </recommendedName>
</protein>
<evidence type="ECO:0000256" key="6">
    <source>
        <dbReference type="ARBA" id="ARBA00022741"/>
    </source>
</evidence>
<dbReference type="Pfam" id="PF00294">
    <property type="entry name" value="PfkB"/>
    <property type="match status" value="1"/>
</dbReference>
<dbReference type="PROSITE" id="PS00584">
    <property type="entry name" value="PFKB_KINASES_2"/>
    <property type="match status" value="1"/>
</dbReference>
<comment type="catalytic activity">
    <reaction evidence="12">
        <text>D-ribose + ATP = D-ribose 5-phosphate + ADP + H(+)</text>
        <dbReference type="Rhea" id="RHEA:13697"/>
        <dbReference type="ChEBI" id="CHEBI:15378"/>
        <dbReference type="ChEBI" id="CHEBI:30616"/>
        <dbReference type="ChEBI" id="CHEBI:47013"/>
        <dbReference type="ChEBI" id="CHEBI:78346"/>
        <dbReference type="ChEBI" id="CHEBI:456216"/>
        <dbReference type="EC" id="2.7.1.15"/>
    </reaction>
</comment>
<evidence type="ECO:0000256" key="9">
    <source>
        <dbReference type="ARBA" id="ARBA00022842"/>
    </source>
</evidence>
<comment type="caution">
    <text evidence="14">The sequence shown here is derived from an EMBL/GenBank/DDBJ whole genome shotgun (WGS) entry which is preliminary data.</text>
</comment>
<feature type="binding site" evidence="12">
    <location>
        <position position="181"/>
    </location>
    <ligand>
        <name>ATP</name>
        <dbReference type="ChEBI" id="CHEBI:30616"/>
    </ligand>
</feature>
<dbReference type="Proteomes" id="UP000655366">
    <property type="component" value="Unassembled WGS sequence"/>
</dbReference>
<dbReference type="EMBL" id="JADNYM010000024">
    <property type="protein sequence ID" value="MBG0741032.1"/>
    <property type="molecule type" value="Genomic_DNA"/>
</dbReference>
<accession>A0A931CQ80</accession>
<feature type="binding site" evidence="12">
    <location>
        <position position="285"/>
    </location>
    <ligand>
        <name>K(+)</name>
        <dbReference type="ChEBI" id="CHEBI:29103"/>
    </ligand>
</feature>
<evidence type="ECO:0000256" key="8">
    <source>
        <dbReference type="ARBA" id="ARBA00022840"/>
    </source>
</evidence>
<feature type="binding site" evidence="12">
    <location>
        <position position="252"/>
    </location>
    <ligand>
        <name>substrate</name>
    </ligand>
</feature>
<comment type="pathway">
    <text evidence="12">Carbohydrate metabolism; D-ribose degradation; D-ribose 5-phosphate from beta-D-ribopyranose: step 2/2.</text>
</comment>
<evidence type="ECO:0000256" key="11">
    <source>
        <dbReference type="ARBA" id="ARBA00023277"/>
    </source>
</evidence>
<evidence type="ECO:0000313" key="15">
    <source>
        <dbReference type="Proteomes" id="UP000655366"/>
    </source>
</evidence>
<dbReference type="PRINTS" id="PR00990">
    <property type="entry name" value="RIBOKINASE"/>
</dbReference>
<dbReference type="HAMAP" id="MF_01987">
    <property type="entry name" value="Ribokinase"/>
    <property type="match status" value="1"/>
</dbReference>
<keyword evidence="7 12" id="KW-0418">Kinase</keyword>
<evidence type="ECO:0000256" key="12">
    <source>
        <dbReference type="HAMAP-Rule" id="MF_01987"/>
    </source>
</evidence>
<name>A0A931CQ80_9MICC</name>
<evidence type="ECO:0000256" key="1">
    <source>
        <dbReference type="ARBA" id="ARBA00005380"/>
    </source>
</evidence>
<comment type="cofactor">
    <cofactor evidence="12">
        <name>Mg(2+)</name>
        <dbReference type="ChEBI" id="CHEBI:18420"/>
    </cofactor>
    <text evidence="12">Requires a divalent cation, most likely magnesium in vivo, as an electrophilic catalyst to aid phosphoryl group transfer. It is the chelate of the metal and the nucleotide that is the actual substrate.</text>
</comment>
<keyword evidence="12" id="KW-0963">Cytoplasm</keyword>
<reference evidence="14 15" key="1">
    <citation type="submission" date="2020-11" db="EMBL/GenBank/DDBJ databases">
        <title>Arthrobacter antarcticus sp. nov., isolated from Antarctic Soil.</title>
        <authorList>
            <person name="Li J."/>
        </authorList>
    </citation>
    <scope>NUCLEOTIDE SEQUENCE [LARGE SCALE GENOMIC DNA]</scope>
    <source>
        <strain evidence="14 15">Z1-20</strain>
    </source>
</reference>
<dbReference type="CDD" id="cd01174">
    <property type="entry name" value="ribokinase"/>
    <property type="match status" value="1"/>
</dbReference>
<evidence type="ECO:0000313" key="14">
    <source>
        <dbReference type="EMBL" id="MBG0741032.1"/>
    </source>
</evidence>
<feature type="binding site" evidence="12">
    <location>
        <position position="291"/>
    </location>
    <ligand>
        <name>K(+)</name>
        <dbReference type="ChEBI" id="CHEBI:29103"/>
    </ligand>
</feature>
<evidence type="ECO:0000256" key="7">
    <source>
        <dbReference type="ARBA" id="ARBA00022777"/>
    </source>
</evidence>
<dbReference type="EC" id="2.7.1.15" evidence="2 12"/>
<feature type="binding site" evidence="12">
    <location>
        <begin position="40"/>
        <end position="44"/>
    </location>
    <ligand>
        <name>substrate</name>
    </ligand>
</feature>
<keyword evidence="10 12" id="KW-0630">Potassium</keyword>
<dbReference type="GO" id="GO:0005524">
    <property type="term" value="F:ATP binding"/>
    <property type="evidence" value="ECO:0007669"/>
    <property type="project" value="UniProtKB-UniRule"/>
</dbReference>
<evidence type="ECO:0000256" key="10">
    <source>
        <dbReference type="ARBA" id="ARBA00022958"/>
    </source>
</evidence>
<dbReference type="SUPFAM" id="SSF53613">
    <property type="entry name" value="Ribokinase-like"/>
    <property type="match status" value="1"/>
</dbReference>
<feature type="binding site" evidence="12">
    <location>
        <begin position="251"/>
        <end position="252"/>
    </location>
    <ligand>
        <name>ATP</name>
        <dbReference type="ChEBI" id="CHEBI:30616"/>
    </ligand>
</feature>
<keyword evidence="5 12" id="KW-0479">Metal-binding</keyword>
<keyword evidence="15" id="KW-1185">Reference proteome</keyword>
<feature type="binding site" evidence="12">
    <location>
        <position position="140"/>
    </location>
    <ligand>
        <name>substrate</name>
    </ligand>
</feature>
<feature type="binding site" evidence="12">
    <location>
        <position position="248"/>
    </location>
    <ligand>
        <name>K(+)</name>
        <dbReference type="ChEBI" id="CHEBI:29103"/>
    </ligand>
</feature>
<comment type="activity regulation">
    <text evidence="12">Activated by a monovalent cation that binds near, but not in, the active site. The most likely occupant of the site in vivo is potassium. Ion binding induces a conformational change that may alter substrate affinity.</text>
</comment>